<sequence length="390" mass="42325">MDSTYLLAAVKTVIERNVTGVGQTTPSTTTIISSTPITINSRVQELLQTLQKYKNGPKYNSTPPVSYIKASTEIIFVPQSVDELSWVEHPIVLFIMSSVYRGSTGSTVGGSGTSTGGNASTSSGMGRTSSTSGSRDSRPQSLEDGPDLTTTTTATTTTAAATNTTTATTTIATTATNTSTTVTITLKSDWAGPIPDKESGRIEEKESGNMKDKESDKMRDEKEKEDNKSDKIKRGEIEKDMDENEEEIVTSTKRTSWRGAMRVFGRFEHNEPQKSSTTMRSVSISYSHSVNFEVKSHAVATVTKVHARATNTNNPTNNSNKNSNNNSNSNSNNTIKSKPFSYISRRSLEETSISTPSPLLPKPATLMQRSSSSSSISSMEVLLPLERNWQ</sequence>
<proteinExistence type="predicted"/>
<feature type="compositionally biased region" description="Low complexity" evidence="1">
    <location>
        <begin position="310"/>
        <end position="334"/>
    </location>
</feature>
<feature type="region of interest" description="Disordered" evidence="1">
    <location>
        <begin position="190"/>
        <end position="253"/>
    </location>
</feature>
<dbReference type="EMBL" id="PQFF01000041">
    <property type="protein sequence ID" value="RHZ86844.1"/>
    <property type="molecule type" value="Genomic_DNA"/>
</dbReference>
<feature type="compositionally biased region" description="Low complexity" evidence="1">
    <location>
        <begin position="116"/>
        <end position="134"/>
    </location>
</feature>
<gene>
    <name evidence="2" type="ORF">Glove_43g70</name>
</gene>
<feature type="compositionally biased region" description="Low complexity" evidence="1">
    <location>
        <begin position="149"/>
        <end position="161"/>
    </location>
</feature>
<dbReference type="AlphaFoldDB" id="A0A397JNS3"/>
<feature type="region of interest" description="Disordered" evidence="1">
    <location>
        <begin position="351"/>
        <end position="377"/>
    </location>
</feature>
<organism evidence="2 3">
    <name type="scientific">Diversispora epigaea</name>
    <dbReference type="NCBI Taxonomy" id="1348612"/>
    <lineage>
        <taxon>Eukaryota</taxon>
        <taxon>Fungi</taxon>
        <taxon>Fungi incertae sedis</taxon>
        <taxon>Mucoromycota</taxon>
        <taxon>Glomeromycotina</taxon>
        <taxon>Glomeromycetes</taxon>
        <taxon>Diversisporales</taxon>
        <taxon>Diversisporaceae</taxon>
        <taxon>Diversispora</taxon>
    </lineage>
</organism>
<accession>A0A397JNS3</accession>
<evidence type="ECO:0000256" key="1">
    <source>
        <dbReference type="SAM" id="MobiDB-lite"/>
    </source>
</evidence>
<feature type="region of interest" description="Disordered" evidence="1">
    <location>
        <begin position="105"/>
        <end position="161"/>
    </location>
</feature>
<feature type="compositionally biased region" description="Acidic residues" evidence="1">
    <location>
        <begin position="239"/>
        <end position="248"/>
    </location>
</feature>
<dbReference type="Proteomes" id="UP000266861">
    <property type="component" value="Unassembled WGS sequence"/>
</dbReference>
<keyword evidence="3" id="KW-1185">Reference proteome</keyword>
<protein>
    <submittedName>
        <fullName evidence="2">Uncharacterized protein</fullName>
    </submittedName>
</protein>
<feature type="region of interest" description="Disordered" evidence="1">
    <location>
        <begin position="308"/>
        <end position="338"/>
    </location>
</feature>
<reference evidence="2 3" key="1">
    <citation type="submission" date="2018-08" db="EMBL/GenBank/DDBJ databases">
        <title>Genome and evolution of the arbuscular mycorrhizal fungus Diversispora epigaea (formerly Glomus versiforme) and its bacterial endosymbionts.</title>
        <authorList>
            <person name="Sun X."/>
            <person name="Fei Z."/>
            <person name="Harrison M."/>
        </authorList>
    </citation>
    <scope>NUCLEOTIDE SEQUENCE [LARGE SCALE GENOMIC DNA]</scope>
    <source>
        <strain evidence="2 3">IT104</strain>
    </source>
</reference>
<name>A0A397JNS3_9GLOM</name>
<evidence type="ECO:0000313" key="3">
    <source>
        <dbReference type="Proteomes" id="UP000266861"/>
    </source>
</evidence>
<feature type="compositionally biased region" description="Basic and acidic residues" evidence="1">
    <location>
        <begin position="195"/>
        <end position="238"/>
    </location>
</feature>
<dbReference type="STRING" id="1348612.A0A397JNS3"/>
<comment type="caution">
    <text evidence="2">The sequence shown here is derived from an EMBL/GenBank/DDBJ whole genome shotgun (WGS) entry which is preliminary data.</text>
</comment>
<evidence type="ECO:0000313" key="2">
    <source>
        <dbReference type="EMBL" id="RHZ86844.1"/>
    </source>
</evidence>